<comment type="caution">
    <text evidence="3">The sequence shown here is derived from an EMBL/GenBank/DDBJ whole genome shotgun (WGS) entry which is preliminary data.</text>
</comment>
<dbReference type="InterPro" id="IPR008906">
    <property type="entry name" value="HATC_C_dom"/>
</dbReference>
<dbReference type="InterPro" id="IPR012337">
    <property type="entry name" value="RNaseH-like_sf"/>
</dbReference>
<feature type="domain" description="HAT C-terminal dimerisation" evidence="2">
    <location>
        <begin position="12"/>
        <end position="78"/>
    </location>
</feature>
<evidence type="ECO:0000313" key="3">
    <source>
        <dbReference type="EMBL" id="RDX64056.1"/>
    </source>
</evidence>
<dbReference type="EMBL" id="QJKJ01014574">
    <property type="protein sequence ID" value="RDX64056.1"/>
    <property type="molecule type" value="Genomic_DNA"/>
</dbReference>
<evidence type="ECO:0000313" key="4">
    <source>
        <dbReference type="Proteomes" id="UP000257109"/>
    </source>
</evidence>
<evidence type="ECO:0000256" key="1">
    <source>
        <dbReference type="SAM" id="MobiDB-lite"/>
    </source>
</evidence>
<evidence type="ECO:0000259" key="2">
    <source>
        <dbReference type="Pfam" id="PF05699"/>
    </source>
</evidence>
<accession>A0A371EDF9</accession>
<proteinExistence type="predicted"/>
<sequence>MFGFLAAVRKRTTMAPTEWWKMYGAHTPHLQNLDIKVLSLTCSSPECGRNWSTFEHIHSKKRMLEHQKLQDLVYVKYNQALHERYECRDLIDPIALKDIDVSNEWIVRKLDGDGEDAEDDLVFDDVASAIGTTKPLKYTRRQTQMQRAVVASTSKKEKGKEVVEEEDEDESSQDEGEEEYNSSSNESDKEYMELKRMKKITNLR</sequence>
<feature type="compositionally biased region" description="Basic and acidic residues" evidence="1">
    <location>
        <begin position="186"/>
        <end position="195"/>
    </location>
</feature>
<feature type="compositionally biased region" description="Acidic residues" evidence="1">
    <location>
        <begin position="163"/>
        <end position="180"/>
    </location>
</feature>
<feature type="region of interest" description="Disordered" evidence="1">
    <location>
        <begin position="149"/>
        <end position="204"/>
    </location>
</feature>
<organism evidence="3 4">
    <name type="scientific">Mucuna pruriens</name>
    <name type="common">Velvet bean</name>
    <name type="synonym">Dolichos pruriens</name>
    <dbReference type="NCBI Taxonomy" id="157652"/>
    <lineage>
        <taxon>Eukaryota</taxon>
        <taxon>Viridiplantae</taxon>
        <taxon>Streptophyta</taxon>
        <taxon>Embryophyta</taxon>
        <taxon>Tracheophyta</taxon>
        <taxon>Spermatophyta</taxon>
        <taxon>Magnoliopsida</taxon>
        <taxon>eudicotyledons</taxon>
        <taxon>Gunneridae</taxon>
        <taxon>Pentapetalae</taxon>
        <taxon>rosids</taxon>
        <taxon>fabids</taxon>
        <taxon>Fabales</taxon>
        <taxon>Fabaceae</taxon>
        <taxon>Papilionoideae</taxon>
        <taxon>50 kb inversion clade</taxon>
        <taxon>NPAAA clade</taxon>
        <taxon>indigoferoid/millettioid clade</taxon>
        <taxon>Phaseoleae</taxon>
        <taxon>Mucuna</taxon>
    </lineage>
</organism>
<dbReference type="SUPFAM" id="SSF53098">
    <property type="entry name" value="Ribonuclease H-like"/>
    <property type="match status" value="1"/>
</dbReference>
<feature type="non-terminal residue" evidence="3">
    <location>
        <position position="1"/>
    </location>
</feature>
<dbReference type="PANTHER" id="PTHR32166:SF74">
    <property type="entry name" value="OS05G0256350 PROTEIN"/>
    <property type="match status" value="1"/>
</dbReference>
<name>A0A371EDF9_MUCPR</name>
<reference evidence="3" key="1">
    <citation type="submission" date="2018-05" db="EMBL/GenBank/DDBJ databases">
        <title>Draft genome of Mucuna pruriens seed.</title>
        <authorList>
            <person name="Nnadi N.E."/>
            <person name="Vos R."/>
            <person name="Hasami M.H."/>
            <person name="Devisetty U.K."/>
            <person name="Aguiy J.C."/>
        </authorList>
    </citation>
    <scope>NUCLEOTIDE SEQUENCE [LARGE SCALE GENOMIC DNA]</scope>
    <source>
        <strain evidence="3">JCA_2017</strain>
    </source>
</reference>
<protein>
    <recommendedName>
        <fullName evidence="2">HAT C-terminal dimerisation domain-containing protein</fullName>
    </recommendedName>
</protein>
<dbReference type="AlphaFoldDB" id="A0A371EDF9"/>
<dbReference type="Pfam" id="PF05699">
    <property type="entry name" value="Dimer_Tnp_hAT"/>
    <property type="match status" value="1"/>
</dbReference>
<keyword evidence="4" id="KW-1185">Reference proteome</keyword>
<dbReference type="GO" id="GO:0046983">
    <property type="term" value="F:protein dimerization activity"/>
    <property type="evidence" value="ECO:0007669"/>
    <property type="project" value="InterPro"/>
</dbReference>
<dbReference type="PANTHER" id="PTHR32166">
    <property type="entry name" value="OSJNBA0013A04.12 PROTEIN"/>
    <property type="match status" value="1"/>
</dbReference>
<feature type="non-terminal residue" evidence="3">
    <location>
        <position position="204"/>
    </location>
</feature>
<gene>
    <name evidence="3" type="ORF">CR513_57432</name>
</gene>
<dbReference type="Proteomes" id="UP000257109">
    <property type="component" value="Unassembled WGS sequence"/>
</dbReference>
<dbReference type="STRING" id="157652.A0A371EDF9"/>
<dbReference type="OrthoDB" id="1930460at2759"/>